<dbReference type="GO" id="GO:0005634">
    <property type="term" value="C:nucleus"/>
    <property type="evidence" value="ECO:0007669"/>
    <property type="project" value="TreeGrafter"/>
</dbReference>
<dbReference type="SUPFAM" id="SSF56112">
    <property type="entry name" value="Protein kinase-like (PK-like)"/>
    <property type="match status" value="1"/>
</dbReference>
<dbReference type="PANTHER" id="PTHR47634">
    <property type="entry name" value="PROTEIN KINASE DOMAIN-CONTAINING PROTEIN-RELATED"/>
    <property type="match status" value="1"/>
</dbReference>
<dbReference type="InterPro" id="IPR011009">
    <property type="entry name" value="Kinase-like_dom_sf"/>
</dbReference>
<organism evidence="11 12">
    <name type="scientific">Penicillium rubens (strain ATCC 28089 / DSM 1075 / NRRL 1951 / Wisconsin 54-1255)</name>
    <name type="common">Penicillium chrysogenum</name>
    <dbReference type="NCBI Taxonomy" id="500485"/>
    <lineage>
        <taxon>Eukaryota</taxon>
        <taxon>Fungi</taxon>
        <taxon>Dikarya</taxon>
        <taxon>Ascomycota</taxon>
        <taxon>Pezizomycotina</taxon>
        <taxon>Eurotiomycetes</taxon>
        <taxon>Eurotiomycetidae</taxon>
        <taxon>Eurotiales</taxon>
        <taxon>Aspergillaceae</taxon>
        <taxon>Penicillium</taxon>
        <taxon>Penicillium chrysogenum species complex</taxon>
    </lineage>
</organism>
<dbReference type="EC" id="2.7.11.1" evidence="1"/>
<dbReference type="GO" id="GO:0005524">
    <property type="term" value="F:ATP binding"/>
    <property type="evidence" value="ECO:0007669"/>
    <property type="project" value="UniProtKB-UniRule"/>
</dbReference>
<dbReference type="Pfam" id="PF00069">
    <property type="entry name" value="Pkinase"/>
    <property type="match status" value="2"/>
</dbReference>
<dbReference type="OMA" id="KDGSWIR"/>
<dbReference type="PANTHER" id="PTHR47634:SF9">
    <property type="entry name" value="PROTEIN KINASE DOMAIN-CONTAINING PROTEIN-RELATED"/>
    <property type="match status" value="1"/>
</dbReference>
<dbReference type="Gene3D" id="1.10.510.10">
    <property type="entry name" value="Transferase(Phosphotransferase) domain 1"/>
    <property type="match status" value="1"/>
</dbReference>
<dbReference type="Gene3D" id="3.30.200.20">
    <property type="entry name" value="Phosphorylase Kinase, domain 1"/>
    <property type="match status" value="1"/>
</dbReference>
<dbReference type="KEGG" id="pcs:N7525_010882"/>
<evidence type="ECO:0000256" key="1">
    <source>
        <dbReference type="ARBA" id="ARBA00012513"/>
    </source>
</evidence>
<dbReference type="SMART" id="SM00220">
    <property type="entry name" value="S_TKc"/>
    <property type="match status" value="1"/>
</dbReference>
<comment type="catalytic activity">
    <reaction evidence="7">
        <text>L-threonyl-[protein] + ATP = O-phospho-L-threonyl-[protein] + ADP + H(+)</text>
        <dbReference type="Rhea" id="RHEA:46608"/>
        <dbReference type="Rhea" id="RHEA-COMP:11060"/>
        <dbReference type="Rhea" id="RHEA-COMP:11605"/>
        <dbReference type="ChEBI" id="CHEBI:15378"/>
        <dbReference type="ChEBI" id="CHEBI:30013"/>
        <dbReference type="ChEBI" id="CHEBI:30616"/>
        <dbReference type="ChEBI" id="CHEBI:61977"/>
        <dbReference type="ChEBI" id="CHEBI:456216"/>
        <dbReference type="EC" id="2.7.11.1"/>
    </reaction>
</comment>
<dbReference type="EMBL" id="AM920431">
    <property type="protein sequence ID" value="CAP93531.1"/>
    <property type="molecule type" value="Genomic_DNA"/>
</dbReference>
<dbReference type="GO" id="GO:0004674">
    <property type="term" value="F:protein serine/threonine kinase activity"/>
    <property type="evidence" value="ECO:0007669"/>
    <property type="project" value="UniProtKB-KW"/>
</dbReference>
<keyword evidence="12" id="KW-1185">Reference proteome</keyword>
<dbReference type="Proteomes" id="UP000000724">
    <property type="component" value="Contig Pc00c16"/>
</dbReference>
<feature type="binding site" evidence="9">
    <location>
        <position position="115"/>
    </location>
    <ligand>
        <name>ATP</name>
        <dbReference type="ChEBI" id="CHEBI:30616"/>
    </ligand>
</feature>
<evidence type="ECO:0000256" key="3">
    <source>
        <dbReference type="ARBA" id="ARBA00022679"/>
    </source>
</evidence>
<dbReference type="GO" id="GO:0005737">
    <property type="term" value="C:cytoplasm"/>
    <property type="evidence" value="ECO:0007669"/>
    <property type="project" value="TreeGrafter"/>
</dbReference>
<name>B6H7X7_PENRW</name>
<dbReference type="InterPro" id="IPR017441">
    <property type="entry name" value="Protein_kinase_ATP_BS"/>
</dbReference>
<dbReference type="InterPro" id="IPR000719">
    <property type="entry name" value="Prot_kinase_dom"/>
</dbReference>
<evidence type="ECO:0000256" key="8">
    <source>
        <dbReference type="ARBA" id="ARBA00048679"/>
    </source>
</evidence>
<evidence type="ECO:0000256" key="6">
    <source>
        <dbReference type="ARBA" id="ARBA00022840"/>
    </source>
</evidence>
<keyword evidence="4 9" id="KW-0547">Nucleotide-binding</keyword>
<keyword evidence="2" id="KW-0723">Serine/threonine-protein kinase</keyword>
<keyword evidence="3" id="KW-0808">Transferase</keyword>
<dbReference type="InterPro" id="IPR051334">
    <property type="entry name" value="SRPK"/>
</dbReference>
<dbReference type="eggNOG" id="KOG1290">
    <property type="taxonomic scope" value="Eukaryota"/>
</dbReference>
<dbReference type="PROSITE" id="PS50011">
    <property type="entry name" value="PROTEIN_KINASE_DOM"/>
    <property type="match status" value="1"/>
</dbReference>
<dbReference type="GO" id="GO:0050684">
    <property type="term" value="P:regulation of mRNA processing"/>
    <property type="evidence" value="ECO:0007669"/>
    <property type="project" value="TreeGrafter"/>
</dbReference>
<dbReference type="OrthoDB" id="5979581at2759"/>
<feature type="domain" description="Protein kinase" evidence="10">
    <location>
        <begin position="86"/>
        <end position="455"/>
    </location>
</feature>
<keyword evidence="5" id="KW-0418">Kinase</keyword>
<accession>B6H7X7</accession>
<evidence type="ECO:0000313" key="11">
    <source>
        <dbReference type="EMBL" id="CAP93531.1"/>
    </source>
</evidence>
<evidence type="ECO:0000256" key="5">
    <source>
        <dbReference type="ARBA" id="ARBA00022777"/>
    </source>
</evidence>
<sequence length="469" mass="54085">MRNLIPTPFQPFRARFLLFHCKARRTQHYHTQFRDFSCIASRRSHTQGDDSMRHIYEPIEEVEKLESYRAGGYHPITIGDHIHSRYQVVHKLGHGTYSTIWLARDQKHNRYVAIKVCTADSNPLEFSVVSDLSSSQQSSSTSLGKTMIPLMIDRFEIQGPNGTHPCYVTAPARMSLSEAKDASYNRLFQLEVARALSAQLVLAVDYVHSQGFVHGDLHYGNVLLQLPFDLSQLRLEELYKKYGEPAFEAIRRFDGQPLPRNIPSRAVLPMWLGEASDKTELPEAKILLADFGEAFSPTKQKRFESHTPLVGRPPEARFEPHKPLSFPSDIWSLGCSLWEIIGQNSLFDGMFATADSITCEQVDALGILPVEWWYKWEGRHGKFAEDGTPINREGNPHRSWEVRFEKDIQEPRQRKKMPLIEPAEREAIFKMLKSMLEFRPEDRSSAKQILECEWMVRWALPEYEKIRGV</sequence>
<evidence type="ECO:0000256" key="2">
    <source>
        <dbReference type="ARBA" id="ARBA00022527"/>
    </source>
</evidence>
<keyword evidence="6 9" id="KW-0067">ATP-binding</keyword>
<comment type="catalytic activity">
    <reaction evidence="8">
        <text>L-seryl-[protein] + ATP = O-phospho-L-seryl-[protein] + ADP + H(+)</text>
        <dbReference type="Rhea" id="RHEA:17989"/>
        <dbReference type="Rhea" id="RHEA-COMP:9863"/>
        <dbReference type="Rhea" id="RHEA-COMP:11604"/>
        <dbReference type="ChEBI" id="CHEBI:15378"/>
        <dbReference type="ChEBI" id="CHEBI:29999"/>
        <dbReference type="ChEBI" id="CHEBI:30616"/>
        <dbReference type="ChEBI" id="CHEBI:83421"/>
        <dbReference type="ChEBI" id="CHEBI:456216"/>
        <dbReference type="EC" id="2.7.11.1"/>
    </reaction>
</comment>
<evidence type="ECO:0000256" key="7">
    <source>
        <dbReference type="ARBA" id="ARBA00047899"/>
    </source>
</evidence>
<dbReference type="PROSITE" id="PS00107">
    <property type="entry name" value="PROTEIN_KINASE_ATP"/>
    <property type="match status" value="1"/>
</dbReference>
<dbReference type="VEuPathDB" id="FungiDB:PCH_Pc16g08610"/>
<proteinExistence type="predicted"/>
<dbReference type="GO" id="GO:0000245">
    <property type="term" value="P:spliceosomal complex assembly"/>
    <property type="evidence" value="ECO:0007669"/>
    <property type="project" value="TreeGrafter"/>
</dbReference>
<evidence type="ECO:0000259" key="10">
    <source>
        <dbReference type="PROSITE" id="PS50011"/>
    </source>
</evidence>
<dbReference type="GeneID" id="8311394"/>
<evidence type="ECO:0000313" key="12">
    <source>
        <dbReference type="Proteomes" id="UP000000724"/>
    </source>
</evidence>
<dbReference type="HOGENOM" id="CLU_000288_81_2_1"/>
<reference evidence="11 12" key="1">
    <citation type="journal article" date="2008" name="Nat. Biotechnol.">
        <title>Genome sequencing and analysis of the filamentous fungus Penicillium chrysogenum.</title>
        <authorList>
            <person name="van den Berg M.A."/>
            <person name="Albang R."/>
            <person name="Albermann K."/>
            <person name="Badger J.H."/>
            <person name="Daran J.-M."/>
            <person name="Driessen A.J.M."/>
            <person name="Garcia-Estrada C."/>
            <person name="Fedorova N.D."/>
            <person name="Harris D.M."/>
            <person name="Heijne W.H.M."/>
            <person name="Joardar V.S."/>
            <person name="Kiel J.A.K.W."/>
            <person name="Kovalchuk A."/>
            <person name="Martin J.F."/>
            <person name="Nierman W.C."/>
            <person name="Nijland J.G."/>
            <person name="Pronk J.T."/>
            <person name="Roubos J.A."/>
            <person name="van der Klei I.J."/>
            <person name="van Peij N.N.M.E."/>
            <person name="Veenhuis M."/>
            <person name="von Doehren H."/>
            <person name="Wagner C."/>
            <person name="Wortman J.R."/>
            <person name="Bovenberg R.A.L."/>
        </authorList>
    </citation>
    <scope>NUCLEOTIDE SEQUENCE [LARGE SCALE GENOMIC DNA]</scope>
    <source>
        <strain evidence="12">ATCC 28089 / DSM 1075 / NRRL 1951 / Wisconsin 54-1255</strain>
    </source>
</reference>
<dbReference type="BioCyc" id="PCHR:PC16G08610-MONOMER"/>
<evidence type="ECO:0000256" key="9">
    <source>
        <dbReference type="PROSITE-ProRule" id="PRU10141"/>
    </source>
</evidence>
<gene>
    <name evidence="11" type="ORF">Pc16g08610</name>
    <name evidence="11" type="ORF">PCH_Pc16g08610</name>
</gene>
<protein>
    <recommendedName>
        <fullName evidence="1">non-specific serine/threonine protein kinase</fullName>
        <ecNumber evidence="1">2.7.11.1</ecNumber>
    </recommendedName>
</protein>
<evidence type="ECO:0000256" key="4">
    <source>
        <dbReference type="ARBA" id="ARBA00022741"/>
    </source>
</evidence>
<dbReference type="AlphaFoldDB" id="B6H7X7"/>